<dbReference type="FunFam" id="3.30.160.60:FF:000016">
    <property type="entry name" value="zinc finger protein 37 homolog"/>
    <property type="match status" value="1"/>
</dbReference>
<dbReference type="PANTHER" id="PTHR23235:SF178">
    <property type="entry name" value="C2H2-TYPE DOMAIN-CONTAINING PROTEIN-RELATED"/>
    <property type="match status" value="1"/>
</dbReference>
<feature type="domain" description="C2H2-type" evidence="11">
    <location>
        <begin position="193"/>
        <end position="220"/>
    </location>
</feature>
<accession>S7PQA0</accession>
<evidence type="ECO:0000259" key="12">
    <source>
        <dbReference type="PROSITE" id="PS50805"/>
    </source>
</evidence>
<feature type="domain" description="C2H2-type" evidence="11">
    <location>
        <begin position="361"/>
        <end position="388"/>
    </location>
</feature>
<sequence>MGSVIEELGKVANGERKQTHGGMGEVQTLEGEQKGRGVLVSRSPSAHDCGRKTYSQETGVIHQHTFPREDNPEQEEEEDNMAAPQGQLTFSDVAIEFSQEEWACLDPAQRKLYVDVMLQNYRNLVFLGLVVSKPDLVTFLEHMMEPWELKRKETISSQPVMSSQVTQGLLPKPGIENSYWNMLQAFDTEEKPYKCGECGKAYKWYSSLTSHQRLHSGEKPYKCRECGKAFSKSSSLTSHRRIHSGEKPYKCKECGKTFTQSSNLAQHQKIHSGEKPYKCGECGKAFISSSHLTRHQMIHSGEKPYKCRECGFAFNRCSTLTRHQRIHSGEKPYKCRECGKAFIRSSNLTQHQRIHSGEKPYKCRECGKAFIWPSQLMQHQRIHTGEKP</sequence>
<dbReference type="PANTHER" id="PTHR23235">
    <property type="entry name" value="KRUEPPEL-LIKE TRANSCRIPTION FACTOR"/>
    <property type="match status" value="1"/>
</dbReference>
<dbReference type="Gene3D" id="6.10.140.140">
    <property type="match status" value="1"/>
</dbReference>
<dbReference type="Pfam" id="PF00096">
    <property type="entry name" value="zf-C2H2"/>
    <property type="match status" value="7"/>
</dbReference>
<keyword evidence="3" id="KW-0479">Metal-binding</keyword>
<dbReference type="FunFam" id="3.30.160.60:FF:002134">
    <property type="entry name" value="Zinc finger protein 616"/>
    <property type="match status" value="1"/>
</dbReference>
<dbReference type="Pfam" id="PF01352">
    <property type="entry name" value="KRAB"/>
    <property type="match status" value="1"/>
</dbReference>
<dbReference type="GO" id="GO:0000981">
    <property type="term" value="F:DNA-binding transcription factor activity, RNA polymerase II-specific"/>
    <property type="evidence" value="ECO:0007669"/>
    <property type="project" value="TreeGrafter"/>
</dbReference>
<dbReference type="InterPro" id="IPR036236">
    <property type="entry name" value="Znf_C2H2_sf"/>
</dbReference>
<dbReference type="GO" id="GO:0000978">
    <property type="term" value="F:RNA polymerase II cis-regulatory region sequence-specific DNA binding"/>
    <property type="evidence" value="ECO:0007669"/>
    <property type="project" value="TreeGrafter"/>
</dbReference>
<keyword evidence="4" id="KW-0677">Repeat</keyword>
<name>S7PQA0_MYOBR</name>
<feature type="domain" description="C2H2-type" evidence="11">
    <location>
        <begin position="333"/>
        <end position="360"/>
    </location>
</feature>
<dbReference type="GO" id="GO:0005634">
    <property type="term" value="C:nucleus"/>
    <property type="evidence" value="ECO:0007669"/>
    <property type="project" value="UniProtKB-SubCell"/>
</dbReference>
<dbReference type="PROSITE" id="PS50157">
    <property type="entry name" value="ZINC_FINGER_C2H2_2"/>
    <property type="match status" value="7"/>
</dbReference>
<dbReference type="FunFam" id="3.30.160.60:FF:002343">
    <property type="entry name" value="Zinc finger protein 33A"/>
    <property type="match status" value="1"/>
</dbReference>
<dbReference type="FunFam" id="3.30.160.60:FF:000737">
    <property type="entry name" value="Zinc finger protein 565"/>
    <property type="match status" value="1"/>
</dbReference>
<keyword evidence="8" id="KW-0539">Nucleus</keyword>
<evidence type="ECO:0000313" key="14">
    <source>
        <dbReference type="Proteomes" id="UP000052978"/>
    </source>
</evidence>
<organism evidence="13 14">
    <name type="scientific">Myotis brandtii</name>
    <name type="common">Brandt's bat</name>
    <dbReference type="NCBI Taxonomy" id="109478"/>
    <lineage>
        <taxon>Eukaryota</taxon>
        <taxon>Metazoa</taxon>
        <taxon>Chordata</taxon>
        <taxon>Craniata</taxon>
        <taxon>Vertebrata</taxon>
        <taxon>Euteleostomi</taxon>
        <taxon>Mammalia</taxon>
        <taxon>Eutheria</taxon>
        <taxon>Laurasiatheria</taxon>
        <taxon>Chiroptera</taxon>
        <taxon>Yangochiroptera</taxon>
        <taxon>Vespertilionidae</taxon>
        <taxon>Myotis</taxon>
    </lineage>
</organism>
<evidence type="ECO:0000256" key="2">
    <source>
        <dbReference type="ARBA" id="ARBA00006991"/>
    </source>
</evidence>
<feature type="region of interest" description="Disordered" evidence="10">
    <location>
        <begin position="1"/>
        <end position="82"/>
    </location>
</feature>
<evidence type="ECO:0000256" key="3">
    <source>
        <dbReference type="ARBA" id="ARBA00022723"/>
    </source>
</evidence>
<evidence type="ECO:0000256" key="10">
    <source>
        <dbReference type="SAM" id="MobiDB-lite"/>
    </source>
</evidence>
<feature type="domain" description="C2H2-type" evidence="11">
    <location>
        <begin position="221"/>
        <end position="248"/>
    </location>
</feature>
<dbReference type="SUPFAM" id="SSF109640">
    <property type="entry name" value="KRAB domain (Kruppel-associated box)"/>
    <property type="match status" value="1"/>
</dbReference>
<evidence type="ECO:0000256" key="8">
    <source>
        <dbReference type="ARBA" id="ARBA00023242"/>
    </source>
</evidence>
<feature type="domain" description="C2H2-type" evidence="11">
    <location>
        <begin position="249"/>
        <end position="276"/>
    </location>
</feature>
<dbReference type="InterPro" id="IPR013087">
    <property type="entry name" value="Znf_C2H2_type"/>
</dbReference>
<comment type="similarity">
    <text evidence="2">Belongs to the krueppel C2H2-type zinc-finger protein family.</text>
</comment>
<evidence type="ECO:0000259" key="11">
    <source>
        <dbReference type="PROSITE" id="PS50157"/>
    </source>
</evidence>
<evidence type="ECO:0000256" key="9">
    <source>
        <dbReference type="PROSITE-ProRule" id="PRU00042"/>
    </source>
</evidence>
<dbReference type="SMART" id="SM00349">
    <property type="entry name" value="KRAB"/>
    <property type="match status" value="1"/>
</dbReference>
<keyword evidence="5 9" id="KW-0863">Zinc-finger</keyword>
<evidence type="ECO:0000256" key="5">
    <source>
        <dbReference type="ARBA" id="ARBA00022771"/>
    </source>
</evidence>
<dbReference type="EMBL" id="KE163659">
    <property type="protein sequence ID" value="EPQ13043.1"/>
    <property type="molecule type" value="Genomic_DNA"/>
</dbReference>
<dbReference type="SMART" id="SM00355">
    <property type="entry name" value="ZnF_C2H2"/>
    <property type="match status" value="7"/>
</dbReference>
<evidence type="ECO:0000256" key="1">
    <source>
        <dbReference type="ARBA" id="ARBA00004123"/>
    </source>
</evidence>
<dbReference type="PROSITE" id="PS50805">
    <property type="entry name" value="KRAB"/>
    <property type="match status" value="1"/>
</dbReference>
<dbReference type="CDD" id="cd07765">
    <property type="entry name" value="KRAB_A-box"/>
    <property type="match status" value="1"/>
</dbReference>
<proteinExistence type="inferred from homology"/>
<dbReference type="GO" id="GO:0008270">
    <property type="term" value="F:zinc ion binding"/>
    <property type="evidence" value="ECO:0007669"/>
    <property type="project" value="UniProtKB-KW"/>
</dbReference>
<feature type="compositionally biased region" description="Basic and acidic residues" evidence="10">
    <location>
        <begin position="7"/>
        <end position="18"/>
    </location>
</feature>
<dbReference type="FunFam" id="3.30.160.60:FF:002254">
    <property type="entry name" value="Zinc finger protein 540"/>
    <property type="match status" value="2"/>
</dbReference>
<dbReference type="InterPro" id="IPR036051">
    <property type="entry name" value="KRAB_dom_sf"/>
</dbReference>
<dbReference type="PROSITE" id="PS00028">
    <property type="entry name" value="ZINC_FINGER_C2H2_1"/>
    <property type="match status" value="7"/>
</dbReference>
<feature type="domain" description="KRAB" evidence="12">
    <location>
        <begin position="88"/>
        <end position="159"/>
    </location>
</feature>
<feature type="domain" description="C2H2-type" evidence="11">
    <location>
        <begin position="277"/>
        <end position="304"/>
    </location>
</feature>
<reference evidence="13 14" key="1">
    <citation type="journal article" date="2013" name="Nat. Commun.">
        <title>Genome analysis reveals insights into physiology and longevity of the Brandt's bat Myotis brandtii.</title>
        <authorList>
            <person name="Seim I."/>
            <person name="Fang X."/>
            <person name="Xiong Z."/>
            <person name="Lobanov A.V."/>
            <person name="Huang Z."/>
            <person name="Ma S."/>
            <person name="Feng Y."/>
            <person name="Turanov A.A."/>
            <person name="Zhu Y."/>
            <person name="Lenz T.L."/>
            <person name="Gerashchenko M.V."/>
            <person name="Fan D."/>
            <person name="Hee Yim S."/>
            <person name="Yao X."/>
            <person name="Jordan D."/>
            <person name="Xiong Y."/>
            <person name="Ma Y."/>
            <person name="Lyapunov A.N."/>
            <person name="Chen G."/>
            <person name="Kulakova O.I."/>
            <person name="Sun Y."/>
            <person name="Lee S.G."/>
            <person name="Bronson R.T."/>
            <person name="Moskalev A.A."/>
            <person name="Sunyaev S.R."/>
            <person name="Zhang G."/>
            <person name="Krogh A."/>
            <person name="Wang J."/>
            <person name="Gladyshev V.N."/>
        </authorList>
    </citation>
    <scope>NUCLEOTIDE SEQUENCE [LARGE SCALE GENOMIC DNA]</scope>
</reference>
<dbReference type="AlphaFoldDB" id="S7PQA0"/>
<evidence type="ECO:0000256" key="7">
    <source>
        <dbReference type="ARBA" id="ARBA00023125"/>
    </source>
</evidence>
<evidence type="ECO:0000256" key="4">
    <source>
        <dbReference type="ARBA" id="ARBA00022737"/>
    </source>
</evidence>
<dbReference type="Proteomes" id="UP000052978">
    <property type="component" value="Unassembled WGS sequence"/>
</dbReference>
<dbReference type="InterPro" id="IPR001909">
    <property type="entry name" value="KRAB"/>
</dbReference>
<keyword evidence="6" id="KW-0862">Zinc</keyword>
<keyword evidence="7" id="KW-0238">DNA-binding</keyword>
<evidence type="ECO:0000313" key="13">
    <source>
        <dbReference type="EMBL" id="EPQ13043.1"/>
    </source>
</evidence>
<dbReference type="FunFam" id="3.30.160.60:FF:000238">
    <property type="entry name" value="Zinc finger protein 485"/>
    <property type="match status" value="1"/>
</dbReference>
<dbReference type="SUPFAM" id="SSF57667">
    <property type="entry name" value="beta-beta-alpha zinc fingers"/>
    <property type="match status" value="4"/>
</dbReference>
<comment type="subcellular location">
    <subcellularLocation>
        <location evidence="1">Nucleus</location>
    </subcellularLocation>
</comment>
<dbReference type="Gene3D" id="3.30.160.60">
    <property type="entry name" value="Classic Zinc Finger"/>
    <property type="match status" value="7"/>
</dbReference>
<evidence type="ECO:0000256" key="6">
    <source>
        <dbReference type="ARBA" id="ARBA00022833"/>
    </source>
</evidence>
<protein>
    <submittedName>
        <fullName evidence="13">Putative zinc finger protein 66</fullName>
    </submittedName>
</protein>
<feature type="domain" description="C2H2-type" evidence="11">
    <location>
        <begin position="305"/>
        <end position="332"/>
    </location>
</feature>
<gene>
    <name evidence="13" type="ORF">D623_10009985</name>
</gene>
<keyword evidence="14" id="KW-1185">Reference proteome</keyword>